<dbReference type="Gene3D" id="3.90.1570.10">
    <property type="entry name" value="tt1808, chain A"/>
    <property type="match status" value="1"/>
</dbReference>
<dbReference type="Proteomes" id="UP000218287">
    <property type="component" value="Chromosome"/>
</dbReference>
<keyword evidence="3" id="KW-1185">Reference proteome</keyword>
<reference evidence="2 3" key="1">
    <citation type="submission" date="2017-06" db="EMBL/GenBank/DDBJ databases">
        <title>Genome sequencing of cyanobaciteial culture collection at National Institute for Environmental Studies (NIES).</title>
        <authorList>
            <person name="Hirose Y."/>
            <person name="Shimura Y."/>
            <person name="Fujisawa T."/>
            <person name="Nakamura Y."/>
            <person name="Kawachi M."/>
        </authorList>
    </citation>
    <scope>NUCLEOTIDE SEQUENCE [LARGE SCALE GENOMIC DNA]</scope>
    <source>
        <strain evidence="2 3">NIES-21</strain>
    </source>
</reference>
<proteinExistence type="predicted"/>
<feature type="domain" description="Putative restriction endonuclease" evidence="1">
    <location>
        <begin position="64"/>
        <end position="234"/>
    </location>
</feature>
<evidence type="ECO:0000313" key="2">
    <source>
        <dbReference type="EMBL" id="BAY18109.1"/>
    </source>
</evidence>
<accession>A0A1Z4GKW2</accession>
<gene>
    <name evidence="2" type="ORF">NIES21_39520</name>
</gene>
<dbReference type="InterPro" id="IPR011335">
    <property type="entry name" value="Restrct_endonuc-II-like"/>
</dbReference>
<dbReference type="Pfam" id="PF05685">
    <property type="entry name" value="Uma2"/>
    <property type="match status" value="1"/>
</dbReference>
<dbReference type="PANTHER" id="PTHR34107">
    <property type="entry name" value="SLL0198 PROTEIN-RELATED"/>
    <property type="match status" value="1"/>
</dbReference>
<evidence type="ECO:0000313" key="3">
    <source>
        <dbReference type="Proteomes" id="UP000218287"/>
    </source>
</evidence>
<evidence type="ECO:0000259" key="1">
    <source>
        <dbReference type="Pfam" id="PF05685"/>
    </source>
</evidence>
<dbReference type="SUPFAM" id="SSF52980">
    <property type="entry name" value="Restriction endonuclease-like"/>
    <property type="match status" value="1"/>
</dbReference>
<organism evidence="2 3">
    <name type="scientific">Anabaenopsis circularis NIES-21</name>
    <dbReference type="NCBI Taxonomy" id="1085406"/>
    <lineage>
        <taxon>Bacteria</taxon>
        <taxon>Bacillati</taxon>
        <taxon>Cyanobacteriota</taxon>
        <taxon>Cyanophyceae</taxon>
        <taxon>Nostocales</taxon>
        <taxon>Nodulariaceae</taxon>
        <taxon>Anabaenopsis</taxon>
    </lineage>
</organism>
<dbReference type="InterPro" id="IPR008538">
    <property type="entry name" value="Uma2"/>
</dbReference>
<dbReference type="AlphaFoldDB" id="A0A1Z4GKW2"/>
<dbReference type="EMBL" id="AP018174">
    <property type="protein sequence ID" value="BAY18109.1"/>
    <property type="molecule type" value="Genomic_DNA"/>
</dbReference>
<dbReference type="CDD" id="cd06260">
    <property type="entry name" value="DUF820-like"/>
    <property type="match status" value="1"/>
</dbReference>
<dbReference type="PANTHER" id="PTHR34107:SF7">
    <property type="entry name" value="SLR2092 PROTEIN"/>
    <property type="match status" value="1"/>
</dbReference>
<name>A0A1Z4GKW2_9CYAN</name>
<protein>
    <recommendedName>
        <fullName evidence="1">Putative restriction endonuclease domain-containing protein</fullName>
    </recommendedName>
</protein>
<dbReference type="InterPro" id="IPR012296">
    <property type="entry name" value="Nuclease_put_TT1808"/>
</dbReference>
<sequence>MCGVQIIDFFKKSVILVITNDLGLLYKNDTKIEKYIAALCTKNMNANTLSLSAPLELNIDLTDEQFFQLCQNNRDLRFERTATGELIIMPPTGSETGYYNADLTYQLRAWSRQNQLGKSFDSSAGFKLPNGAERSPDASWVKIERWNALSQAEKERFAPLCPDFVVELMSKSDSLEKTRAKMREYMDNGARLGWLINRQQQQVEIYRPNQEVEILSSPQTLSGEDVLPGFVLDLTEIF</sequence>